<name>A0A1J5TBN1_9ARCH</name>
<dbReference type="EC" id="4.2.1.96" evidence="3"/>
<keyword evidence="4" id="KW-0456">Lyase</keyword>
<sequence length="99" mass="11438">MGLLKDDEITSRTRMIGPWDYDPEDKMLVRETTFKDFKEAIGFINKLAEVAENINHHPDMTVCEYNRVIVATTTHDKGGITDNDLRIAQEFESILETYD</sequence>
<dbReference type="AlphaFoldDB" id="A0A1J5TBN1"/>
<dbReference type="Pfam" id="PF01329">
    <property type="entry name" value="Pterin_4a"/>
    <property type="match status" value="1"/>
</dbReference>
<dbReference type="PANTHER" id="PTHR12599">
    <property type="entry name" value="PTERIN-4-ALPHA-CARBINOLAMINE DEHYDRATASE"/>
    <property type="match status" value="1"/>
</dbReference>
<evidence type="ECO:0000256" key="2">
    <source>
        <dbReference type="ARBA" id="ARBA00006472"/>
    </source>
</evidence>
<dbReference type="InterPro" id="IPR036428">
    <property type="entry name" value="PCD_sf"/>
</dbReference>
<accession>A0A1J5TBN1</accession>
<dbReference type="EMBL" id="MIYV01000007">
    <property type="protein sequence ID" value="OIR13648.1"/>
    <property type="molecule type" value="Genomic_DNA"/>
</dbReference>
<comment type="catalytic activity">
    <reaction evidence="1">
        <text>(4aS,6R)-4a-hydroxy-L-erythro-5,6,7,8-tetrahydrobiopterin = (6R)-L-erythro-6,7-dihydrobiopterin + H2O</text>
        <dbReference type="Rhea" id="RHEA:11920"/>
        <dbReference type="ChEBI" id="CHEBI:15377"/>
        <dbReference type="ChEBI" id="CHEBI:15642"/>
        <dbReference type="ChEBI" id="CHEBI:43120"/>
        <dbReference type="EC" id="4.2.1.96"/>
    </reaction>
</comment>
<evidence type="ECO:0000256" key="3">
    <source>
        <dbReference type="ARBA" id="ARBA00013252"/>
    </source>
</evidence>
<reference evidence="5 6" key="1">
    <citation type="submission" date="2016-08" db="EMBL/GenBank/DDBJ databases">
        <title>New Insights into Marine Group III Euryarchaeota, from dark to light.</title>
        <authorList>
            <person name="Haro-Moreno J.M."/>
            <person name="Rodriguez-Valera F."/>
            <person name="Lopez-Garcia P."/>
            <person name="Moreira D."/>
            <person name="Martin-Cuadrado A.B."/>
        </authorList>
    </citation>
    <scope>NUCLEOTIDE SEQUENCE [LARGE SCALE GENOMIC DNA]</scope>
    <source>
        <strain evidence="5">CG-Epi6</strain>
    </source>
</reference>
<evidence type="ECO:0000313" key="5">
    <source>
        <dbReference type="EMBL" id="OIR13648.1"/>
    </source>
</evidence>
<proteinExistence type="inferred from homology"/>
<dbReference type="GO" id="GO:0008124">
    <property type="term" value="F:4-alpha-hydroxytetrahydrobiopterin dehydratase activity"/>
    <property type="evidence" value="ECO:0007669"/>
    <property type="project" value="UniProtKB-EC"/>
</dbReference>
<dbReference type="NCBIfam" id="NF002017">
    <property type="entry name" value="PRK00823.1-2"/>
    <property type="match status" value="1"/>
</dbReference>
<comment type="caution">
    <text evidence="5">The sequence shown here is derived from an EMBL/GenBank/DDBJ whole genome shotgun (WGS) entry which is preliminary data.</text>
</comment>
<comment type="similarity">
    <text evidence="2">Belongs to the pterin-4-alpha-carbinolamine dehydratase family.</text>
</comment>
<dbReference type="Gene3D" id="3.30.1360.20">
    <property type="entry name" value="Transcriptional coactivator/pterin dehydratase"/>
    <property type="match status" value="1"/>
</dbReference>
<evidence type="ECO:0000313" key="6">
    <source>
        <dbReference type="Proteomes" id="UP000183403"/>
    </source>
</evidence>
<organism evidence="5 6">
    <name type="scientific">Marine Group III euryarchaeote CG-Epi6</name>
    <dbReference type="NCBI Taxonomy" id="1889000"/>
    <lineage>
        <taxon>Archaea</taxon>
        <taxon>Methanobacteriati</taxon>
        <taxon>Thermoplasmatota</taxon>
        <taxon>Thermoplasmata</taxon>
        <taxon>Candidatus Thermoprofundales</taxon>
    </lineage>
</organism>
<dbReference type="CDD" id="cd00488">
    <property type="entry name" value="PCD_DCoH"/>
    <property type="match status" value="1"/>
</dbReference>
<gene>
    <name evidence="5" type="ORF">BEU03_02045</name>
</gene>
<evidence type="ECO:0000256" key="4">
    <source>
        <dbReference type="ARBA" id="ARBA00023239"/>
    </source>
</evidence>
<evidence type="ECO:0000256" key="1">
    <source>
        <dbReference type="ARBA" id="ARBA00001554"/>
    </source>
</evidence>
<dbReference type="InterPro" id="IPR001533">
    <property type="entry name" value="Pterin_deHydtase"/>
</dbReference>
<protein>
    <recommendedName>
        <fullName evidence="3">4a-hydroxytetrahydrobiopterin dehydratase</fullName>
        <ecNumber evidence="3">4.2.1.96</ecNumber>
    </recommendedName>
</protein>
<dbReference type="Proteomes" id="UP000183403">
    <property type="component" value="Unassembled WGS sequence"/>
</dbReference>
<dbReference type="GO" id="GO:0006729">
    <property type="term" value="P:tetrahydrobiopterin biosynthetic process"/>
    <property type="evidence" value="ECO:0007669"/>
    <property type="project" value="InterPro"/>
</dbReference>
<dbReference type="PANTHER" id="PTHR12599:SF0">
    <property type="entry name" value="PTERIN-4-ALPHA-CARBINOLAMINE DEHYDRATASE"/>
    <property type="match status" value="1"/>
</dbReference>
<dbReference type="SUPFAM" id="SSF55248">
    <property type="entry name" value="PCD-like"/>
    <property type="match status" value="1"/>
</dbReference>